<accession>A0A1I1NVX0</accession>
<dbReference type="PROSITE" id="PS51257">
    <property type="entry name" value="PROKAR_LIPOPROTEIN"/>
    <property type="match status" value="1"/>
</dbReference>
<gene>
    <name evidence="1" type="ORF">SAMN05660831_00454</name>
</gene>
<dbReference type="Proteomes" id="UP000198611">
    <property type="component" value="Unassembled WGS sequence"/>
</dbReference>
<dbReference type="OrthoDB" id="7063087at2"/>
<dbReference type="STRING" id="1123397.SAMN05660831_00454"/>
<sequence>MAARLRQISVLALVGVGIVMLLAGCAREVYVEPAETIEVRQAGDERLTCGELDRRIGNLYGRAMEFAPDGFHEDRGNAVAGSVGTFAFSPAYLYVLRNEVVDKPRERERFDAVTSRIEWLQRLKARKHCFEY</sequence>
<name>A0A1I1NVX0_9GAMM</name>
<evidence type="ECO:0000313" key="2">
    <source>
        <dbReference type="Proteomes" id="UP000198611"/>
    </source>
</evidence>
<dbReference type="EMBL" id="FOMJ01000001">
    <property type="protein sequence ID" value="SFD01536.1"/>
    <property type="molecule type" value="Genomic_DNA"/>
</dbReference>
<protein>
    <submittedName>
        <fullName evidence="1">Uncharacterized protein</fullName>
    </submittedName>
</protein>
<reference evidence="1 2" key="1">
    <citation type="submission" date="2016-10" db="EMBL/GenBank/DDBJ databases">
        <authorList>
            <person name="de Groot N.N."/>
        </authorList>
    </citation>
    <scope>NUCLEOTIDE SEQUENCE [LARGE SCALE GENOMIC DNA]</scope>
    <source>
        <strain evidence="1 2">HL3</strain>
    </source>
</reference>
<dbReference type="RefSeq" id="WP_143613114.1">
    <property type="nucleotide sequence ID" value="NZ_FOMJ01000001.1"/>
</dbReference>
<evidence type="ECO:0000313" key="1">
    <source>
        <dbReference type="EMBL" id="SFD01536.1"/>
    </source>
</evidence>
<organism evidence="1 2">
    <name type="scientific">Thiohalospira halophila DSM 15071</name>
    <dbReference type="NCBI Taxonomy" id="1123397"/>
    <lineage>
        <taxon>Bacteria</taxon>
        <taxon>Pseudomonadati</taxon>
        <taxon>Pseudomonadota</taxon>
        <taxon>Gammaproteobacteria</taxon>
        <taxon>Thiohalospirales</taxon>
        <taxon>Thiohalospiraceae</taxon>
        <taxon>Thiohalospira</taxon>
    </lineage>
</organism>
<proteinExistence type="predicted"/>
<keyword evidence="2" id="KW-1185">Reference proteome</keyword>
<dbReference type="AlphaFoldDB" id="A0A1I1NVX0"/>